<evidence type="ECO:0000256" key="7">
    <source>
        <dbReference type="SAM" id="Phobius"/>
    </source>
</evidence>
<feature type="region of interest" description="Disordered" evidence="6">
    <location>
        <begin position="84"/>
        <end position="104"/>
    </location>
</feature>
<reference evidence="10 11" key="1">
    <citation type="submission" date="2015-06" db="EMBL/GenBank/DDBJ databases">
        <title>R. anatipestifer strain HXb2 is the most virulent strain so far, and the genome sequence would help us uncover the pathogenesis.</title>
        <authorList>
            <person name="Hu Q."/>
            <person name="Qi J."/>
            <person name="Bo H."/>
            <person name="Liu G."/>
            <person name="Tao M."/>
            <person name="Ding Y."/>
            <person name="Xue Y."/>
        </authorList>
    </citation>
    <scope>NUCLEOTIDE SEQUENCE [LARGE SCALE GENOMIC DNA]</scope>
    <source>
        <strain evidence="10 11">HXb2</strain>
    </source>
</reference>
<dbReference type="GO" id="GO:0005886">
    <property type="term" value="C:plasma membrane"/>
    <property type="evidence" value="ECO:0007669"/>
    <property type="project" value="UniProtKB-SubCell"/>
</dbReference>
<dbReference type="RefSeq" id="WP_079207726.1">
    <property type="nucleotide sequence ID" value="NZ_CP011859.1"/>
</dbReference>
<feature type="transmembrane region" description="Helical" evidence="7">
    <location>
        <begin position="276"/>
        <end position="300"/>
    </location>
</feature>
<organism evidence="10 11">
    <name type="scientific">Riemerella anatipestifer</name>
    <name type="common">Moraxella anatipestifer</name>
    <dbReference type="NCBI Taxonomy" id="34085"/>
    <lineage>
        <taxon>Bacteria</taxon>
        <taxon>Pseudomonadati</taxon>
        <taxon>Bacteroidota</taxon>
        <taxon>Flavobacteriia</taxon>
        <taxon>Flavobacteriales</taxon>
        <taxon>Weeksellaceae</taxon>
        <taxon>Riemerella</taxon>
    </lineage>
</organism>
<dbReference type="InterPro" id="IPR007168">
    <property type="entry name" value="Phageshock_PspC_N"/>
</dbReference>
<dbReference type="Pfam" id="PF04024">
    <property type="entry name" value="PspC"/>
    <property type="match status" value="1"/>
</dbReference>
<feature type="transmembrane region" description="Helical" evidence="7">
    <location>
        <begin position="231"/>
        <end position="256"/>
    </location>
</feature>
<feature type="domain" description="Phage shock protein PspC N-terminal" evidence="8">
    <location>
        <begin position="106"/>
        <end position="170"/>
    </location>
</feature>
<evidence type="ECO:0000256" key="6">
    <source>
        <dbReference type="SAM" id="MobiDB-lite"/>
    </source>
</evidence>
<sequence length="559" mass="63074">MNKTLSIGLAGFSFMIEEHAYIKLSDYLKALRNSLDAEEADEIMYDIEIRIVEIFKESLGRREVVNDADVEKVIAQIGRPEQIEEQEEDYHNTQKTTQQRTKVSERQLFRDPERKKIAGVCAGMAAYFGMDMTAMRLIWLALFLILIPLPGSPMLMVLVYVVFWIILPKATTAADFLKMRGEPLNFDNLKNESSKIVKFANDSTQRINEVYQDTRPVINEAGNSILNALRYVIGGFLGLLGLVFLAGAFMVFGVSVTGTGLTLPGFVGFYIDDTNIKFAGLALAFVTMLIPALIFIFLSIKLFSPKTRLKYVGYIIGALCFVWLVLLGITGFSAVNYQNDFRGSNEETDNIAINTTSDSLWVGTNKVNIPPQFKSYWNSVYSDNKTVFEEDGYPYIEIVRKDTVKTPYLVVKKRASGYNLPLRANIPVEVEGNKIFIPNYFSYPYQDRMRNYNVDYELVVPRTMKVLGMENSKVNLSEDDENRDNQSNNSHSSNSKVFNQASFSFSSGGNHISFNTADSDSITVNGKKYDEKEAEKVIEGLNLDSDDISDIIISIKNRK</sequence>
<evidence type="ECO:0000256" key="5">
    <source>
        <dbReference type="ARBA" id="ARBA00023136"/>
    </source>
</evidence>
<evidence type="ECO:0000256" key="3">
    <source>
        <dbReference type="ARBA" id="ARBA00022692"/>
    </source>
</evidence>
<keyword evidence="5 7" id="KW-0472">Membrane</keyword>
<evidence type="ECO:0000313" key="11">
    <source>
        <dbReference type="Proteomes" id="UP000189883"/>
    </source>
</evidence>
<keyword evidence="3 7" id="KW-0812">Transmembrane</keyword>
<dbReference type="Pfam" id="PF22571">
    <property type="entry name" value="LiaI-LiaF-TM_PspC"/>
    <property type="match status" value="1"/>
</dbReference>
<dbReference type="AlphaFoldDB" id="A0A1S7DTU4"/>
<dbReference type="InterPro" id="IPR052027">
    <property type="entry name" value="PspC"/>
</dbReference>
<feature type="region of interest" description="Disordered" evidence="6">
    <location>
        <begin position="473"/>
        <end position="496"/>
    </location>
</feature>
<dbReference type="PANTHER" id="PTHR33885">
    <property type="entry name" value="PHAGE SHOCK PROTEIN C"/>
    <property type="match status" value="1"/>
</dbReference>
<evidence type="ECO:0000259" key="9">
    <source>
        <dbReference type="Pfam" id="PF22571"/>
    </source>
</evidence>
<evidence type="ECO:0000256" key="4">
    <source>
        <dbReference type="ARBA" id="ARBA00022989"/>
    </source>
</evidence>
<gene>
    <name evidence="10" type="ORF">AB406_1601</name>
</gene>
<feature type="compositionally biased region" description="Low complexity" evidence="6">
    <location>
        <begin position="485"/>
        <end position="495"/>
    </location>
</feature>
<evidence type="ECO:0000259" key="8">
    <source>
        <dbReference type="Pfam" id="PF04024"/>
    </source>
</evidence>
<protein>
    <submittedName>
        <fullName evidence="10">Stress-responsive transcriptional regulator</fullName>
    </submittedName>
</protein>
<evidence type="ECO:0000256" key="2">
    <source>
        <dbReference type="ARBA" id="ARBA00022475"/>
    </source>
</evidence>
<name>A0A1S7DTU4_RIEAN</name>
<feature type="transmembrane region" description="Helical" evidence="7">
    <location>
        <begin position="153"/>
        <end position="170"/>
    </location>
</feature>
<keyword evidence="4 7" id="KW-1133">Transmembrane helix</keyword>
<feature type="transmembrane region" description="Helical" evidence="7">
    <location>
        <begin position="312"/>
        <end position="335"/>
    </location>
</feature>
<evidence type="ECO:0000313" key="10">
    <source>
        <dbReference type="EMBL" id="AQY22545.1"/>
    </source>
</evidence>
<evidence type="ECO:0000256" key="1">
    <source>
        <dbReference type="ARBA" id="ARBA00004162"/>
    </source>
</evidence>
<keyword evidence="2" id="KW-1003">Cell membrane</keyword>
<proteinExistence type="predicted"/>
<dbReference type="Proteomes" id="UP000189883">
    <property type="component" value="Chromosome"/>
</dbReference>
<accession>A0A1S7DTU4</accession>
<dbReference type="PANTHER" id="PTHR33885:SF3">
    <property type="entry name" value="PHAGE SHOCK PROTEIN C"/>
    <property type="match status" value="1"/>
</dbReference>
<comment type="subcellular location">
    <subcellularLocation>
        <location evidence="1">Cell membrane</location>
        <topology evidence="1">Single-pass membrane protein</topology>
    </subcellularLocation>
</comment>
<dbReference type="InterPro" id="IPR054321">
    <property type="entry name" value="PspC-rel_TM"/>
</dbReference>
<feature type="domain" description="PspC-related transmembrane region" evidence="9">
    <location>
        <begin position="197"/>
        <end position="336"/>
    </location>
</feature>
<dbReference type="EMBL" id="CP011859">
    <property type="protein sequence ID" value="AQY22545.1"/>
    <property type="molecule type" value="Genomic_DNA"/>
</dbReference>
<feature type="transmembrane region" description="Helical" evidence="7">
    <location>
        <begin position="117"/>
        <end position="147"/>
    </location>
</feature>